<evidence type="ECO:0000313" key="3">
    <source>
        <dbReference type="EMBL" id="WSE27036.1"/>
    </source>
</evidence>
<dbReference type="Gene3D" id="3.40.50.720">
    <property type="entry name" value="NAD(P)-binding Rossmann-like Domain"/>
    <property type="match status" value="1"/>
</dbReference>
<accession>A0ABZ1HZI5</accession>
<dbReference type="InterPro" id="IPR036291">
    <property type="entry name" value="NAD(P)-bd_dom_sf"/>
</dbReference>
<reference evidence="3 4" key="1">
    <citation type="journal article" date="2015" name="Int. J. Syst. Evol. Microbiol.">
        <title>Amycolatopsis rhabdoformis sp. nov., an actinomycete isolated from a tropical forest soil.</title>
        <authorList>
            <person name="Souza W.R."/>
            <person name="Silva R.E."/>
            <person name="Goodfellow M."/>
            <person name="Busarakam K."/>
            <person name="Figueiro F.S."/>
            <person name="Ferreira D."/>
            <person name="Rodrigues-Filho E."/>
            <person name="Moraes L.A.B."/>
            <person name="Zucchi T.D."/>
        </authorList>
    </citation>
    <scope>NUCLEOTIDE SEQUENCE [LARGE SCALE GENOMIC DNA]</scope>
    <source>
        <strain evidence="3 4">NCIMB 14900</strain>
    </source>
</reference>
<dbReference type="InterPro" id="IPR002347">
    <property type="entry name" value="SDR_fam"/>
</dbReference>
<organism evidence="3 4">
    <name type="scientific">Amycolatopsis rhabdoformis</name>
    <dbReference type="NCBI Taxonomy" id="1448059"/>
    <lineage>
        <taxon>Bacteria</taxon>
        <taxon>Bacillati</taxon>
        <taxon>Actinomycetota</taxon>
        <taxon>Actinomycetes</taxon>
        <taxon>Pseudonocardiales</taxon>
        <taxon>Pseudonocardiaceae</taxon>
        <taxon>Amycolatopsis</taxon>
    </lineage>
</organism>
<dbReference type="Pfam" id="PF00106">
    <property type="entry name" value="adh_short"/>
    <property type="match status" value="1"/>
</dbReference>
<gene>
    <name evidence="3" type="ORF">VSH64_29715</name>
</gene>
<dbReference type="RefSeq" id="WP_326566035.1">
    <property type="nucleotide sequence ID" value="NZ_CP142149.1"/>
</dbReference>
<evidence type="ECO:0000313" key="4">
    <source>
        <dbReference type="Proteomes" id="UP001330812"/>
    </source>
</evidence>
<protein>
    <submittedName>
        <fullName evidence="3">SDR family NAD(P)-dependent oxidoreductase</fullName>
    </submittedName>
</protein>
<evidence type="ECO:0000256" key="2">
    <source>
        <dbReference type="ARBA" id="ARBA00023002"/>
    </source>
</evidence>
<comment type="similarity">
    <text evidence="1">Belongs to the short-chain dehydrogenases/reductases (SDR) family.</text>
</comment>
<dbReference type="SUPFAM" id="SSF51735">
    <property type="entry name" value="NAD(P)-binding Rossmann-fold domains"/>
    <property type="match status" value="1"/>
</dbReference>
<dbReference type="Proteomes" id="UP001330812">
    <property type="component" value="Chromosome"/>
</dbReference>
<proteinExistence type="inferred from homology"/>
<dbReference type="PANTHER" id="PTHR44169:SF6">
    <property type="entry name" value="NADPH-DEPENDENT 1-ACYLDIHYDROXYACETONE PHOSPHATE REDUCTASE"/>
    <property type="match status" value="1"/>
</dbReference>
<name>A0ABZ1HZI5_9PSEU</name>
<dbReference type="EMBL" id="CP142149">
    <property type="protein sequence ID" value="WSE27036.1"/>
    <property type="molecule type" value="Genomic_DNA"/>
</dbReference>
<sequence>MARSVTERWTKAQNHPAARLQSRLHVTSPADIEAAAQRLETHHGKLDLLVNNAGARFSAEPAELTAEHLRGAFETNLFGAAALTHRLPGCCAPRTRRTS</sequence>
<keyword evidence="4" id="KW-1185">Reference proteome</keyword>
<dbReference type="PANTHER" id="PTHR44169">
    <property type="entry name" value="NADPH-DEPENDENT 1-ACYLDIHYDROXYACETONE PHOSPHATE REDUCTASE"/>
    <property type="match status" value="1"/>
</dbReference>
<keyword evidence="2" id="KW-0560">Oxidoreductase</keyword>
<evidence type="ECO:0000256" key="1">
    <source>
        <dbReference type="ARBA" id="ARBA00006484"/>
    </source>
</evidence>